<comment type="caution">
    <text evidence="2">The sequence shown here is derived from an EMBL/GenBank/DDBJ whole genome shotgun (WGS) entry which is preliminary data.</text>
</comment>
<accession>A0A8X6JC55</accession>
<sequence>MFVREKFRKKGERDSAWNKQSEGYMNPSLRVTHPDYGPMLAREGIQKRENVPGICCRAMLPFQHPTSPFSGPPLSVVVCHESGAAVRQVFIALNKCFPVDNARGAHGHTVVSIHTIVYHRQMGQDSAAWKTEAVMYTISSI</sequence>
<gene>
    <name evidence="2" type="ORF">NPIL_508601</name>
</gene>
<dbReference type="AlphaFoldDB" id="A0A8X6JC55"/>
<protein>
    <submittedName>
        <fullName evidence="2">Uncharacterized protein</fullName>
    </submittedName>
</protein>
<dbReference type="EMBL" id="BMAW01092852">
    <property type="protein sequence ID" value="GFS57327.1"/>
    <property type="molecule type" value="Genomic_DNA"/>
</dbReference>
<evidence type="ECO:0000313" key="3">
    <source>
        <dbReference type="Proteomes" id="UP000887013"/>
    </source>
</evidence>
<feature type="compositionally biased region" description="Basic residues" evidence="1">
    <location>
        <begin position="1"/>
        <end position="10"/>
    </location>
</feature>
<evidence type="ECO:0000256" key="1">
    <source>
        <dbReference type="SAM" id="MobiDB-lite"/>
    </source>
</evidence>
<dbReference type="Proteomes" id="UP000887013">
    <property type="component" value="Unassembled WGS sequence"/>
</dbReference>
<keyword evidence="3" id="KW-1185">Reference proteome</keyword>
<reference evidence="2" key="1">
    <citation type="submission" date="2020-08" db="EMBL/GenBank/DDBJ databases">
        <title>Multicomponent nature underlies the extraordinary mechanical properties of spider dragline silk.</title>
        <authorList>
            <person name="Kono N."/>
            <person name="Nakamura H."/>
            <person name="Mori M."/>
            <person name="Yoshida Y."/>
            <person name="Ohtoshi R."/>
            <person name="Malay A.D."/>
            <person name="Moran D.A.P."/>
            <person name="Tomita M."/>
            <person name="Numata K."/>
            <person name="Arakawa K."/>
        </authorList>
    </citation>
    <scope>NUCLEOTIDE SEQUENCE</scope>
</reference>
<proteinExistence type="predicted"/>
<feature type="region of interest" description="Disordered" evidence="1">
    <location>
        <begin position="1"/>
        <end position="21"/>
    </location>
</feature>
<name>A0A8X6JC55_NEPPI</name>
<evidence type="ECO:0000313" key="2">
    <source>
        <dbReference type="EMBL" id="GFS57327.1"/>
    </source>
</evidence>
<organism evidence="2 3">
    <name type="scientific">Nephila pilipes</name>
    <name type="common">Giant wood spider</name>
    <name type="synonym">Nephila maculata</name>
    <dbReference type="NCBI Taxonomy" id="299642"/>
    <lineage>
        <taxon>Eukaryota</taxon>
        <taxon>Metazoa</taxon>
        <taxon>Ecdysozoa</taxon>
        <taxon>Arthropoda</taxon>
        <taxon>Chelicerata</taxon>
        <taxon>Arachnida</taxon>
        <taxon>Araneae</taxon>
        <taxon>Araneomorphae</taxon>
        <taxon>Entelegynae</taxon>
        <taxon>Araneoidea</taxon>
        <taxon>Nephilidae</taxon>
        <taxon>Nephila</taxon>
    </lineage>
</organism>